<sequence length="725" mass="81142">MFTGGGKTVVFAHIIKRFLQENLGKRVMVIAERSKIVKQAQKTLGKILGCNVGIEMAEHRVNMNHDMFAPRVIVGTVQTQARGGDGLGRLGKFDPSGFGLLIIDECVVGDTVVDGKPIASRKIGDVIHTHCGYGTVTHVFRNPVHCLYRLTTRDGRCLIGTANHPVLTERGWVPLSLLTTNSILHTTTISKGNKRERKGLRRVWKRVIENWRRSRRDFASGGHPSVAGYEESFISGITRVKSVEVLESESGDEFGKVCPDGYVYNLEVSNGNTYFANGILVHNCHHAVAPQYRKLIDYYTTNPDLRIVGVTATPDRSDEKAMGQVFNAVACNYDIHFGVMEGWIVKPRTIMPTIRSLDISHVGSYCGDFKQDELAEELSKDKPMYEIAATAIRLCEDKKTIIFCVTVKQAERLTDIINQLKPDSARLVHGGTPEEERDVLYHDYAERRFQFLVNVGVAIEGFDDPGVEMIVDAAMTKSRARYTQKLGRMLRPAENIANALNEHADACARKQLIADSTKPCAVYVDLVGNSGRHKPIFVGDVLGGRYDDDVIVRARKKAEKAGERDESVDMEELLAKAAKEIEVNKRRQALRRANIKVRVKYTLEETDPFNIYDVRPVDRTGVSEYNTRKLNEKQIMFLTRQGVRDADKIPFCDAVRLLRRISADLKAGRASYRQLAALKRCGLPTKVPWTRASASVALDKAYGKTTKEETHERRTEQIESGHAVT</sequence>
<dbReference type="Gene3D" id="3.40.50.300">
    <property type="entry name" value="P-loop containing nucleotide triphosphate hydrolases"/>
    <property type="match status" value="2"/>
</dbReference>
<feature type="compositionally biased region" description="Basic and acidic residues" evidence="1">
    <location>
        <begin position="703"/>
        <end position="719"/>
    </location>
</feature>
<dbReference type="Proteomes" id="UP000183206">
    <property type="component" value="Unassembled WGS sequence"/>
</dbReference>
<dbReference type="Pfam" id="PF04851">
    <property type="entry name" value="ResIII"/>
    <property type="match status" value="1"/>
</dbReference>
<proteinExistence type="predicted"/>
<dbReference type="InterPro" id="IPR036844">
    <property type="entry name" value="Hint_dom_sf"/>
</dbReference>
<dbReference type="GO" id="GO:0016787">
    <property type="term" value="F:hydrolase activity"/>
    <property type="evidence" value="ECO:0007669"/>
    <property type="project" value="InterPro"/>
</dbReference>
<dbReference type="InterPro" id="IPR006935">
    <property type="entry name" value="Helicase/UvrB_N"/>
</dbReference>
<dbReference type="AlphaFoldDB" id="A0A1J4V9L6"/>
<accession>A0A1J4V9L6</accession>
<dbReference type="InterPro" id="IPR050742">
    <property type="entry name" value="Helicase_Restrict-Modif_Enz"/>
</dbReference>
<dbReference type="InterPro" id="IPR001650">
    <property type="entry name" value="Helicase_C-like"/>
</dbReference>
<organism evidence="3 4">
    <name type="scientific">Candidatus Nomurabacteria bacterium CG1_02_47_685</name>
    <dbReference type="NCBI Taxonomy" id="1805282"/>
    <lineage>
        <taxon>Bacteria</taxon>
        <taxon>Candidatus Nomuraibacteriota</taxon>
    </lineage>
</organism>
<dbReference type="NCBIfam" id="TIGR01443">
    <property type="entry name" value="intein_Cterm"/>
    <property type="match status" value="1"/>
</dbReference>
<dbReference type="InterPro" id="IPR003587">
    <property type="entry name" value="Hint_dom_N"/>
</dbReference>
<dbReference type="InterPro" id="IPR027417">
    <property type="entry name" value="P-loop_NTPase"/>
</dbReference>
<dbReference type="STRING" id="1805282.AUJ44_03455"/>
<evidence type="ECO:0000313" key="4">
    <source>
        <dbReference type="Proteomes" id="UP000183206"/>
    </source>
</evidence>
<dbReference type="CDD" id="cd00081">
    <property type="entry name" value="Hint"/>
    <property type="match status" value="1"/>
</dbReference>
<dbReference type="SMART" id="SM00490">
    <property type="entry name" value="HELICc"/>
    <property type="match status" value="1"/>
</dbReference>
<dbReference type="PROSITE" id="PS50817">
    <property type="entry name" value="INTEIN_N_TER"/>
    <property type="match status" value="1"/>
</dbReference>
<dbReference type="PROSITE" id="PS50818">
    <property type="entry name" value="INTEIN_C_TER"/>
    <property type="match status" value="1"/>
</dbReference>
<dbReference type="PANTHER" id="PTHR47396">
    <property type="entry name" value="TYPE I RESTRICTION ENZYME ECOKI R PROTEIN"/>
    <property type="match status" value="1"/>
</dbReference>
<protein>
    <recommendedName>
        <fullName evidence="2">Helicase C-terminal domain-containing protein</fullName>
    </recommendedName>
</protein>
<dbReference type="PROSITE" id="PS51194">
    <property type="entry name" value="HELICASE_CTER"/>
    <property type="match status" value="1"/>
</dbReference>
<dbReference type="GO" id="GO:0005524">
    <property type="term" value="F:ATP binding"/>
    <property type="evidence" value="ECO:0007669"/>
    <property type="project" value="InterPro"/>
</dbReference>
<dbReference type="Pfam" id="PF00271">
    <property type="entry name" value="Helicase_C"/>
    <property type="match status" value="1"/>
</dbReference>
<dbReference type="InterPro" id="IPR030934">
    <property type="entry name" value="Intein_C"/>
</dbReference>
<evidence type="ECO:0000256" key="1">
    <source>
        <dbReference type="SAM" id="MobiDB-lite"/>
    </source>
</evidence>
<name>A0A1J4V9L6_9BACT</name>
<dbReference type="GO" id="GO:0005829">
    <property type="term" value="C:cytosol"/>
    <property type="evidence" value="ECO:0007669"/>
    <property type="project" value="TreeGrafter"/>
</dbReference>
<evidence type="ECO:0000259" key="2">
    <source>
        <dbReference type="PROSITE" id="PS51194"/>
    </source>
</evidence>
<dbReference type="Gene3D" id="2.170.16.10">
    <property type="entry name" value="Hedgehog/Intein (Hint) domain"/>
    <property type="match status" value="1"/>
</dbReference>
<evidence type="ECO:0000313" key="3">
    <source>
        <dbReference type="EMBL" id="OIO31977.1"/>
    </source>
</evidence>
<dbReference type="InterPro" id="IPR006141">
    <property type="entry name" value="Intein_N"/>
</dbReference>
<feature type="domain" description="Helicase C-terminal" evidence="2">
    <location>
        <begin position="370"/>
        <end position="528"/>
    </location>
</feature>
<comment type="caution">
    <text evidence="3">The sequence shown here is derived from an EMBL/GenBank/DDBJ whole genome shotgun (WGS) entry which is preliminary data.</text>
</comment>
<dbReference type="SUPFAM" id="SSF51294">
    <property type="entry name" value="Hedgehog/intein (Hint) domain"/>
    <property type="match status" value="1"/>
</dbReference>
<dbReference type="SUPFAM" id="SSF52540">
    <property type="entry name" value="P-loop containing nucleoside triphosphate hydrolases"/>
    <property type="match status" value="2"/>
</dbReference>
<dbReference type="EMBL" id="MNVO01000052">
    <property type="protein sequence ID" value="OIO31977.1"/>
    <property type="molecule type" value="Genomic_DNA"/>
</dbReference>
<dbReference type="GO" id="GO:0016539">
    <property type="term" value="P:intein-mediated protein splicing"/>
    <property type="evidence" value="ECO:0007669"/>
    <property type="project" value="InterPro"/>
</dbReference>
<reference evidence="3 4" key="1">
    <citation type="journal article" date="2016" name="Environ. Microbiol.">
        <title>Genomic resolution of a cold subsurface aquifer community provides metabolic insights for novel microbes adapted to high CO concentrations.</title>
        <authorList>
            <person name="Probst A.J."/>
            <person name="Castelle C.J."/>
            <person name="Singh A."/>
            <person name="Brown C.T."/>
            <person name="Anantharaman K."/>
            <person name="Sharon I."/>
            <person name="Hug L.A."/>
            <person name="Burstein D."/>
            <person name="Emerson J.B."/>
            <person name="Thomas B.C."/>
            <person name="Banfield J.F."/>
        </authorList>
    </citation>
    <scope>NUCLEOTIDE SEQUENCE [LARGE SCALE GENOMIC DNA]</scope>
    <source>
        <strain evidence="3">CG1_02_47_685</strain>
    </source>
</reference>
<gene>
    <name evidence="3" type="ORF">AUJ44_03455</name>
</gene>
<dbReference type="SMART" id="SM00306">
    <property type="entry name" value="HintN"/>
    <property type="match status" value="1"/>
</dbReference>
<dbReference type="GO" id="GO:0003677">
    <property type="term" value="F:DNA binding"/>
    <property type="evidence" value="ECO:0007669"/>
    <property type="project" value="InterPro"/>
</dbReference>
<feature type="region of interest" description="Disordered" evidence="1">
    <location>
        <begin position="703"/>
        <end position="725"/>
    </location>
</feature>
<dbReference type="PANTHER" id="PTHR47396:SF1">
    <property type="entry name" value="ATP-DEPENDENT HELICASE IRC3-RELATED"/>
    <property type="match status" value="1"/>
</dbReference>